<dbReference type="CDD" id="cd11010">
    <property type="entry name" value="S1-P1_nuclease"/>
    <property type="match status" value="1"/>
</dbReference>
<accession>A0A1S9PBB1</accession>
<dbReference type="GO" id="GO:0004519">
    <property type="term" value="F:endonuclease activity"/>
    <property type="evidence" value="ECO:0007669"/>
    <property type="project" value="UniProtKB-KW"/>
</dbReference>
<evidence type="ECO:0000313" key="7">
    <source>
        <dbReference type="EMBL" id="OOQ58266.1"/>
    </source>
</evidence>
<evidence type="ECO:0000256" key="1">
    <source>
        <dbReference type="ARBA" id="ARBA00022722"/>
    </source>
</evidence>
<evidence type="ECO:0008006" key="9">
    <source>
        <dbReference type="Google" id="ProtNLM"/>
    </source>
</evidence>
<dbReference type="STRING" id="1792845.BC343_11565"/>
<keyword evidence="1" id="KW-0540">Nuclease</keyword>
<dbReference type="Proteomes" id="UP000189739">
    <property type="component" value="Unassembled WGS sequence"/>
</dbReference>
<dbReference type="GO" id="GO:0016788">
    <property type="term" value="F:hydrolase activity, acting on ester bonds"/>
    <property type="evidence" value="ECO:0007669"/>
    <property type="project" value="InterPro"/>
</dbReference>
<dbReference type="SUPFAM" id="SSF48537">
    <property type="entry name" value="Phospholipase C/P1 nuclease"/>
    <property type="match status" value="1"/>
</dbReference>
<dbReference type="AlphaFoldDB" id="A0A1S9PBB1"/>
<proteinExistence type="predicted"/>
<keyword evidence="8" id="KW-1185">Reference proteome</keyword>
<dbReference type="PANTHER" id="PTHR33146">
    <property type="entry name" value="ENDONUCLEASE 4"/>
    <property type="match status" value="1"/>
</dbReference>
<reference evidence="7 8" key="1">
    <citation type="submission" date="2016-07" db="EMBL/GenBank/DDBJ databases">
        <title>Genomic analysis of zinc-resistant bacterium Mucilaginibacter pedocola TBZ30.</title>
        <authorList>
            <person name="Huang J."/>
            <person name="Tang J."/>
        </authorList>
    </citation>
    <scope>NUCLEOTIDE SEQUENCE [LARGE SCALE GENOMIC DNA]</scope>
    <source>
        <strain evidence="7 8">TBZ30</strain>
    </source>
</reference>
<evidence type="ECO:0000256" key="6">
    <source>
        <dbReference type="ARBA" id="ARBA00023180"/>
    </source>
</evidence>
<keyword evidence="4" id="KW-0378">Hydrolase</keyword>
<dbReference type="EMBL" id="MBTF01000034">
    <property type="protein sequence ID" value="OOQ58266.1"/>
    <property type="molecule type" value="Genomic_DNA"/>
</dbReference>
<evidence type="ECO:0000256" key="5">
    <source>
        <dbReference type="ARBA" id="ARBA00023157"/>
    </source>
</evidence>
<evidence type="ECO:0000256" key="4">
    <source>
        <dbReference type="ARBA" id="ARBA00022801"/>
    </source>
</evidence>
<dbReference type="InterPro" id="IPR003154">
    <property type="entry name" value="S1/P1nuclease"/>
</dbReference>
<evidence type="ECO:0000256" key="3">
    <source>
        <dbReference type="ARBA" id="ARBA00022759"/>
    </source>
</evidence>
<protein>
    <recommendedName>
        <fullName evidence="9">S1/P1 Nuclease</fullName>
    </recommendedName>
</protein>
<keyword evidence="3" id="KW-0255">Endonuclease</keyword>
<dbReference type="GO" id="GO:0046872">
    <property type="term" value="F:metal ion binding"/>
    <property type="evidence" value="ECO:0007669"/>
    <property type="project" value="UniProtKB-KW"/>
</dbReference>
<dbReference type="Gene3D" id="1.10.575.10">
    <property type="entry name" value="P1 Nuclease"/>
    <property type="match status" value="1"/>
</dbReference>
<keyword evidence="6" id="KW-0325">Glycoprotein</keyword>
<sequence length="370" mass="40667">MKKRVLSVLAVALALVLVSWGFVGHQAVGIIAEKHLTPEASKGVKLLLGSDSLKDVANWADDIIDEKTFPQHFINVPLGLSRGQFDDEITNQPQDNVYKAIQAKQVIIKNPGSSFEEKQQALKFLVHFVGDLHQPFHVSRKEDQGGNTIMLKFDGRDVNLHSLWDSRLISKQGLSSAQMSEKLDTASATQIKQWQADDLKTWLWESYQLSTRLYDECKPGTELGEEFYQSHIGIVNERVEKAGIRLAGLLNVLFTPKLVKALEKKASAQPAAAPVTYTPIEIADAAKHIGETVSITTEVAGIKELDGITLIDLGAAQPNTPLTMVFRGDARAFAGPIKTIGTKLTIHGKVADRRGKPQIEITKPAQLIKL</sequence>
<dbReference type="RefSeq" id="WP_162276915.1">
    <property type="nucleotide sequence ID" value="NZ_MBTF01000034.1"/>
</dbReference>
<organism evidence="7 8">
    <name type="scientific">Mucilaginibacter pedocola</name>
    <dbReference type="NCBI Taxonomy" id="1792845"/>
    <lineage>
        <taxon>Bacteria</taxon>
        <taxon>Pseudomonadati</taxon>
        <taxon>Bacteroidota</taxon>
        <taxon>Sphingobacteriia</taxon>
        <taxon>Sphingobacteriales</taxon>
        <taxon>Sphingobacteriaceae</taxon>
        <taxon>Mucilaginibacter</taxon>
    </lineage>
</organism>
<comment type="caution">
    <text evidence="7">The sequence shown here is derived from an EMBL/GenBank/DDBJ whole genome shotgun (WGS) entry which is preliminary data.</text>
</comment>
<evidence type="ECO:0000313" key="8">
    <source>
        <dbReference type="Proteomes" id="UP000189739"/>
    </source>
</evidence>
<dbReference type="InterPro" id="IPR008947">
    <property type="entry name" value="PLipase_C/P1_nuclease_dom_sf"/>
</dbReference>
<dbReference type="Pfam" id="PF02265">
    <property type="entry name" value="S1-P1_nuclease"/>
    <property type="match status" value="1"/>
</dbReference>
<dbReference type="GO" id="GO:0003676">
    <property type="term" value="F:nucleic acid binding"/>
    <property type="evidence" value="ECO:0007669"/>
    <property type="project" value="InterPro"/>
</dbReference>
<dbReference type="GO" id="GO:0006308">
    <property type="term" value="P:DNA catabolic process"/>
    <property type="evidence" value="ECO:0007669"/>
    <property type="project" value="InterPro"/>
</dbReference>
<name>A0A1S9PBB1_9SPHI</name>
<dbReference type="PANTHER" id="PTHR33146:SF26">
    <property type="entry name" value="ENDONUCLEASE 4"/>
    <property type="match status" value="1"/>
</dbReference>
<keyword evidence="2" id="KW-0479">Metal-binding</keyword>
<keyword evidence="5" id="KW-1015">Disulfide bond</keyword>
<gene>
    <name evidence="7" type="ORF">BC343_11565</name>
</gene>
<evidence type="ECO:0000256" key="2">
    <source>
        <dbReference type="ARBA" id="ARBA00022723"/>
    </source>
</evidence>